<gene>
    <name evidence="1" type="ORF">PCANC_19620</name>
</gene>
<reference evidence="1 2" key="1">
    <citation type="submission" date="2017-11" db="EMBL/GenBank/DDBJ databases">
        <title>De novo assembly and phasing of dikaryotic genomes from two isolates of Puccinia coronata f. sp. avenae, the causal agent of oat crown rust.</title>
        <authorList>
            <person name="Miller M.E."/>
            <person name="Zhang Y."/>
            <person name="Omidvar V."/>
            <person name="Sperschneider J."/>
            <person name="Schwessinger B."/>
            <person name="Raley C."/>
            <person name="Palmer J.M."/>
            <person name="Garnica D."/>
            <person name="Upadhyaya N."/>
            <person name="Rathjen J."/>
            <person name="Taylor J.M."/>
            <person name="Park R.F."/>
            <person name="Dodds P.N."/>
            <person name="Hirsch C.D."/>
            <person name="Kianian S.F."/>
            <person name="Figueroa M."/>
        </authorList>
    </citation>
    <scope>NUCLEOTIDE SEQUENCE [LARGE SCALE GENOMIC DNA]</scope>
    <source>
        <strain evidence="1">12NC29</strain>
    </source>
</reference>
<protein>
    <submittedName>
        <fullName evidence="1">Uncharacterized protein</fullName>
    </submittedName>
</protein>
<evidence type="ECO:0000313" key="1">
    <source>
        <dbReference type="EMBL" id="PLW31341.1"/>
    </source>
</evidence>
<accession>A0A2N5U0R5</accession>
<evidence type="ECO:0000313" key="2">
    <source>
        <dbReference type="Proteomes" id="UP000235388"/>
    </source>
</evidence>
<sequence length="217" mass="24657">MQWLPLPSLPFTSQGYQRPHNATLQNVDGISSGQDHWLYNYSLPPSNSHSFQPSKLSSDHPWSASLVSSFTPPSYPQQHSQSPLNLQHLPLINQSVVSGTAAPTQATNRTQLPPLIDLQQYQSSSIPPTGLQQQQQPPFLSNQTHHYFHSTAQLFCLPAHQITKLRTIAINSAKHLWMTEDMKEEINELYSEFQRNLNKIAIKNRTSPHLYWAHIGY</sequence>
<dbReference type="EMBL" id="PGCJ01000351">
    <property type="protein sequence ID" value="PLW31341.1"/>
    <property type="molecule type" value="Genomic_DNA"/>
</dbReference>
<proteinExistence type="predicted"/>
<dbReference type="AlphaFoldDB" id="A0A2N5U0R5"/>
<comment type="caution">
    <text evidence="1">The sequence shown here is derived from an EMBL/GenBank/DDBJ whole genome shotgun (WGS) entry which is preliminary data.</text>
</comment>
<keyword evidence="2" id="KW-1185">Reference proteome</keyword>
<dbReference type="Proteomes" id="UP000235388">
    <property type="component" value="Unassembled WGS sequence"/>
</dbReference>
<organism evidence="1 2">
    <name type="scientific">Puccinia coronata f. sp. avenae</name>
    <dbReference type="NCBI Taxonomy" id="200324"/>
    <lineage>
        <taxon>Eukaryota</taxon>
        <taxon>Fungi</taxon>
        <taxon>Dikarya</taxon>
        <taxon>Basidiomycota</taxon>
        <taxon>Pucciniomycotina</taxon>
        <taxon>Pucciniomycetes</taxon>
        <taxon>Pucciniales</taxon>
        <taxon>Pucciniaceae</taxon>
        <taxon>Puccinia</taxon>
    </lineage>
</organism>
<name>A0A2N5U0R5_9BASI</name>